<comment type="caution">
    <text evidence="3">The sequence shown here is derived from an EMBL/GenBank/DDBJ whole genome shotgun (WGS) entry which is preliminary data.</text>
</comment>
<dbReference type="AlphaFoldDB" id="A0A5B7JKG6"/>
<dbReference type="Proteomes" id="UP000324222">
    <property type="component" value="Unassembled WGS sequence"/>
</dbReference>
<evidence type="ECO:0000256" key="2">
    <source>
        <dbReference type="SAM" id="Phobius"/>
    </source>
</evidence>
<evidence type="ECO:0000256" key="1">
    <source>
        <dbReference type="SAM" id="MobiDB-lite"/>
    </source>
</evidence>
<evidence type="ECO:0000313" key="3">
    <source>
        <dbReference type="EMBL" id="MPC95085.1"/>
    </source>
</evidence>
<keyword evidence="2" id="KW-0812">Transmembrane</keyword>
<organism evidence="3 4">
    <name type="scientific">Portunus trituberculatus</name>
    <name type="common">Swimming crab</name>
    <name type="synonym">Neptunus trituberculatus</name>
    <dbReference type="NCBI Taxonomy" id="210409"/>
    <lineage>
        <taxon>Eukaryota</taxon>
        <taxon>Metazoa</taxon>
        <taxon>Ecdysozoa</taxon>
        <taxon>Arthropoda</taxon>
        <taxon>Crustacea</taxon>
        <taxon>Multicrustacea</taxon>
        <taxon>Malacostraca</taxon>
        <taxon>Eumalacostraca</taxon>
        <taxon>Eucarida</taxon>
        <taxon>Decapoda</taxon>
        <taxon>Pleocyemata</taxon>
        <taxon>Brachyura</taxon>
        <taxon>Eubrachyura</taxon>
        <taxon>Portunoidea</taxon>
        <taxon>Portunidae</taxon>
        <taxon>Portuninae</taxon>
        <taxon>Portunus</taxon>
    </lineage>
</organism>
<protein>
    <submittedName>
        <fullName evidence="3">Uncharacterized protein</fullName>
    </submittedName>
</protein>
<dbReference type="EMBL" id="VSRR010100969">
    <property type="protein sequence ID" value="MPC95085.1"/>
    <property type="molecule type" value="Genomic_DNA"/>
</dbReference>
<proteinExistence type="predicted"/>
<evidence type="ECO:0000313" key="4">
    <source>
        <dbReference type="Proteomes" id="UP000324222"/>
    </source>
</evidence>
<feature type="compositionally biased region" description="Basic and acidic residues" evidence="1">
    <location>
        <begin position="7"/>
        <end position="18"/>
    </location>
</feature>
<keyword evidence="2" id="KW-1133">Transmembrane helix</keyword>
<gene>
    <name evidence="3" type="ORF">E2C01_090281</name>
</gene>
<name>A0A5B7JKG6_PORTR</name>
<accession>A0A5B7JKG6</accession>
<reference evidence="3 4" key="1">
    <citation type="submission" date="2019-05" db="EMBL/GenBank/DDBJ databases">
        <title>Another draft genome of Portunus trituberculatus and its Hox gene families provides insights of decapod evolution.</title>
        <authorList>
            <person name="Jeong J.-H."/>
            <person name="Song I."/>
            <person name="Kim S."/>
            <person name="Choi T."/>
            <person name="Kim D."/>
            <person name="Ryu S."/>
            <person name="Kim W."/>
        </authorList>
    </citation>
    <scope>NUCLEOTIDE SEQUENCE [LARGE SCALE GENOMIC DNA]</scope>
    <source>
        <tissue evidence="3">Muscle</tissue>
    </source>
</reference>
<feature type="region of interest" description="Disordered" evidence="1">
    <location>
        <begin position="1"/>
        <end position="20"/>
    </location>
</feature>
<feature type="transmembrane region" description="Helical" evidence="2">
    <location>
        <begin position="35"/>
        <end position="61"/>
    </location>
</feature>
<keyword evidence="2" id="KW-0472">Membrane</keyword>
<keyword evidence="4" id="KW-1185">Reference proteome</keyword>
<sequence>MTLTTPRAEKRGHGEVEARNSPPLLSACTRVNLEWVVMMVVMVMVMLVVMVVVIMVMFVITTNEILESTLRKAPRKTKTERCFRGIR</sequence>